<accession>A0A9W6TGV7</accession>
<evidence type="ECO:0000313" key="2">
    <source>
        <dbReference type="EMBL" id="GMF11596.1"/>
    </source>
</evidence>
<evidence type="ECO:0000313" key="3">
    <source>
        <dbReference type="Proteomes" id="UP001165083"/>
    </source>
</evidence>
<keyword evidence="3" id="KW-1185">Reference proteome</keyword>
<organism evidence="2 3">
    <name type="scientific">Phytophthora lilii</name>
    <dbReference type="NCBI Taxonomy" id="2077276"/>
    <lineage>
        <taxon>Eukaryota</taxon>
        <taxon>Sar</taxon>
        <taxon>Stramenopiles</taxon>
        <taxon>Oomycota</taxon>
        <taxon>Peronosporomycetes</taxon>
        <taxon>Peronosporales</taxon>
        <taxon>Peronosporaceae</taxon>
        <taxon>Phytophthora</taxon>
    </lineage>
</organism>
<gene>
    <name evidence="2" type="ORF">Plil01_000228300</name>
</gene>
<dbReference type="AlphaFoldDB" id="A0A9W6TGV7"/>
<comment type="caution">
    <text evidence="2">The sequence shown here is derived from an EMBL/GenBank/DDBJ whole genome shotgun (WGS) entry which is preliminary data.</text>
</comment>
<dbReference type="EMBL" id="BSXW01000081">
    <property type="protein sequence ID" value="GMF11596.1"/>
    <property type="molecule type" value="Genomic_DNA"/>
</dbReference>
<name>A0A9W6TGV7_9STRA</name>
<dbReference type="OrthoDB" id="288942at2759"/>
<dbReference type="Proteomes" id="UP001165083">
    <property type="component" value="Unassembled WGS sequence"/>
</dbReference>
<protein>
    <submittedName>
        <fullName evidence="2">Unnamed protein product</fullName>
    </submittedName>
</protein>
<reference evidence="2" key="1">
    <citation type="submission" date="2023-04" db="EMBL/GenBank/DDBJ databases">
        <title>Phytophthora lilii NBRC 32176.</title>
        <authorList>
            <person name="Ichikawa N."/>
            <person name="Sato H."/>
            <person name="Tonouchi N."/>
        </authorList>
    </citation>
    <scope>NUCLEOTIDE SEQUENCE</scope>
    <source>
        <strain evidence="2">NBRC 32176</strain>
    </source>
</reference>
<proteinExistence type="predicted"/>
<evidence type="ECO:0000256" key="1">
    <source>
        <dbReference type="SAM" id="Coils"/>
    </source>
</evidence>
<keyword evidence="1" id="KW-0175">Coiled coil</keyword>
<sequence>MGRLKNEQAMTKLLSCAPDDHASRVEKLLQFQKTATKEIKNLQKELASAIARDLVARKEEGVVAYHRDEGDLGFLQTLLGLVGDAKNDAVFVLTAGEQRGDGLFLIAGPPEFIIAHGRSVLPLIDGKGGGGKNGIIQGKAKGLAQLDVLVAKLQELRSQQ</sequence>
<feature type="coiled-coil region" evidence="1">
    <location>
        <begin position="25"/>
        <end position="52"/>
    </location>
</feature>
<dbReference type="Gene3D" id="6.10.250.550">
    <property type="match status" value="1"/>
</dbReference>